<sequence>MTNDSSPIRQRLNRLHQDLLACQEAINLARASGTTVETAQFLAEVNSLANQAHALWPEGEEHRSPDFEDILHIKAEIHNLAAECRRVLSS</sequence>
<dbReference type="RefSeq" id="WP_200621142.1">
    <property type="nucleotide sequence ID" value="NZ_JAMXWF010000055.1"/>
</dbReference>
<evidence type="ECO:0000313" key="1">
    <source>
        <dbReference type="EMBL" id="MCX4151418.1"/>
    </source>
</evidence>
<dbReference type="EMBL" id="JAPKHW010000055">
    <property type="protein sequence ID" value="MCX4151418.1"/>
    <property type="molecule type" value="Genomic_DNA"/>
</dbReference>
<dbReference type="AlphaFoldDB" id="A0AAP5BLU9"/>
<keyword evidence="3" id="KW-1185">Reference proteome</keyword>
<comment type="caution">
    <text evidence="2">The sequence shown here is derived from an EMBL/GenBank/DDBJ whole genome shotgun (WGS) entry which is preliminary data.</text>
</comment>
<name>A0AAP5BLU9_9BURK</name>
<protein>
    <submittedName>
        <fullName evidence="2">Uncharacterized protein</fullName>
    </submittedName>
</protein>
<dbReference type="Proteomes" id="UP001209412">
    <property type="component" value="Unassembled WGS sequence"/>
</dbReference>
<accession>A0AAP5BLU9</accession>
<dbReference type="EMBL" id="JAMXWF010000055">
    <property type="protein sequence ID" value="MDQ6413231.1"/>
    <property type="molecule type" value="Genomic_DNA"/>
</dbReference>
<reference evidence="2" key="1">
    <citation type="submission" date="2022-06" db="EMBL/GenBank/DDBJ databases">
        <title>PHB producers.</title>
        <authorList>
            <person name="Besaury L."/>
        </authorList>
    </citation>
    <scope>NUCLEOTIDE SEQUENCE</scope>
    <source>
        <strain evidence="2 3">SEWS6</strain>
    </source>
</reference>
<proteinExistence type="predicted"/>
<organism evidence="2 4">
    <name type="scientific">Paraburkholderia madseniana</name>
    <dbReference type="NCBI Taxonomy" id="2599607"/>
    <lineage>
        <taxon>Bacteria</taxon>
        <taxon>Pseudomonadati</taxon>
        <taxon>Pseudomonadota</taxon>
        <taxon>Betaproteobacteria</taxon>
        <taxon>Burkholderiales</taxon>
        <taxon>Burkholderiaceae</taxon>
        <taxon>Paraburkholderia</taxon>
    </lineage>
</organism>
<evidence type="ECO:0000313" key="4">
    <source>
        <dbReference type="Proteomes" id="UP001242288"/>
    </source>
</evidence>
<gene>
    <name evidence="2" type="ORF">NIE36_39595</name>
    <name evidence="1" type="ORF">OSB80_39690</name>
</gene>
<evidence type="ECO:0000313" key="2">
    <source>
        <dbReference type="EMBL" id="MDQ6413231.1"/>
    </source>
</evidence>
<dbReference type="Proteomes" id="UP001242288">
    <property type="component" value="Unassembled WGS sequence"/>
</dbReference>
<evidence type="ECO:0000313" key="3">
    <source>
        <dbReference type="Proteomes" id="UP001209412"/>
    </source>
</evidence>